<feature type="compositionally biased region" description="Basic and acidic residues" evidence="1">
    <location>
        <begin position="311"/>
        <end position="321"/>
    </location>
</feature>
<dbReference type="Pfam" id="PF12814">
    <property type="entry name" value="Mcp5_PH"/>
    <property type="match status" value="1"/>
</dbReference>
<dbReference type="GO" id="GO:0032065">
    <property type="term" value="P:maintenance of protein location in cell cortex"/>
    <property type="evidence" value="ECO:0007669"/>
    <property type="project" value="InterPro"/>
</dbReference>
<dbReference type="EMBL" id="MU001631">
    <property type="protein sequence ID" value="KAF2487135.1"/>
    <property type="molecule type" value="Genomic_DNA"/>
</dbReference>
<dbReference type="PANTHER" id="PTHR28190:SF2">
    <property type="entry name" value="MIGRATION PROTEIN, PUTATIVE (AFU_ORTHOLOGUE AFUA_2G07730)-RELATED"/>
    <property type="match status" value="1"/>
</dbReference>
<organism evidence="3 4">
    <name type="scientific">Neohortaea acidophila</name>
    <dbReference type="NCBI Taxonomy" id="245834"/>
    <lineage>
        <taxon>Eukaryota</taxon>
        <taxon>Fungi</taxon>
        <taxon>Dikarya</taxon>
        <taxon>Ascomycota</taxon>
        <taxon>Pezizomycotina</taxon>
        <taxon>Dothideomycetes</taxon>
        <taxon>Dothideomycetidae</taxon>
        <taxon>Mycosphaerellales</taxon>
        <taxon>Teratosphaeriaceae</taxon>
        <taxon>Neohortaea</taxon>
    </lineage>
</organism>
<reference evidence="3" key="1">
    <citation type="journal article" date="2020" name="Stud. Mycol.">
        <title>101 Dothideomycetes genomes: a test case for predicting lifestyles and emergence of pathogens.</title>
        <authorList>
            <person name="Haridas S."/>
            <person name="Albert R."/>
            <person name="Binder M."/>
            <person name="Bloem J."/>
            <person name="Labutti K."/>
            <person name="Salamov A."/>
            <person name="Andreopoulos B."/>
            <person name="Baker S."/>
            <person name="Barry K."/>
            <person name="Bills G."/>
            <person name="Bluhm B."/>
            <person name="Cannon C."/>
            <person name="Castanera R."/>
            <person name="Culley D."/>
            <person name="Daum C."/>
            <person name="Ezra D."/>
            <person name="Gonzalez J."/>
            <person name="Henrissat B."/>
            <person name="Kuo A."/>
            <person name="Liang C."/>
            <person name="Lipzen A."/>
            <person name="Lutzoni F."/>
            <person name="Magnuson J."/>
            <person name="Mondo S."/>
            <person name="Nolan M."/>
            <person name="Ohm R."/>
            <person name="Pangilinan J."/>
            <person name="Park H.-J."/>
            <person name="Ramirez L."/>
            <person name="Alfaro M."/>
            <person name="Sun H."/>
            <person name="Tritt A."/>
            <person name="Yoshinaga Y."/>
            <person name="Zwiers L.-H."/>
            <person name="Turgeon B."/>
            <person name="Goodwin S."/>
            <person name="Spatafora J."/>
            <person name="Crous P."/>
            <person name="Grigoriev I."/>
        </authorList>
    </citation>
    <scope>NUCLEOTIDE SEQUENCE</scope>
    <source>
        <strain evidence="3">CBS 113389</strain>
    </source>
</reference>
<dbReference type="GO" id="GO:0005543">
    <property type="term" value="F:phospholipid binding"/>
    <property type="evidence" value="ECO:0007669"/>
    <property type="project" value="InterPro"/>
</dbReference>
<protein>
    <recommendedName>
        <fullName evidence="2">Pleckstrin homology domain-containing protein</fullName>
    </recommendedName>
</protein>
<feature type="region of interest" description="Disordered" evidence="1">
    <location>
        <begin position="167"/>
        <end position="192"/>
    </location>
</feature>
<dbReference type="PANTHER" id="PTHR28190">
    <property type="entry name" value="NUCLEAR MIGRATION PROTEIN NUM1"/>
    <property type="match status" value="1"/>
</dbReference>
<dbReference type="RefSeq" id="XP_033593704.1">
    <property type="nucleotide sequence ID" value="XM_033732189.1"/>
</dbReference>
<name>A0A6A6Q4A4_9PEZI</name>
<evidence type="ECO:0000256" key="1">
    <source>
        <dbReference type="SAM" id="MobiDB-lite"/>
    </source>
</evidence>
<dbReference type="GO" id="GO:0005938">
    <property type="term" value="C:cell cortex"/>
    <property type="evidence" value="ECO:0007669"/>
    <property type="project" value="InterPro"/>
</dbReference>
<dbReference type="GO" id="GO:0000226">
    <property type="term" value="P:microtubule cytoskeleton organization"/>
    <property type="evidence" value="ECO:0007669"/>
    <property type="project" value="TreeGrafter"/>
</dbReference>
<feature type="compositionally biased region" description="Polar residues" evidence="1">
    <location>
        <begin position="220"/>
        <end position="233"/>
    </location>
</feature>
<proteinExistence type="predicted"/>
<dbReference type="GO" id="GO:0005739">
    <property type="term" value="C:mitochondrion"/>
    <property type="evidence" value="ECO:0007669"/>
    <property type="project" value="TreeGrafter"/>
</dbReference>
<dbReference type="InterPro" id="IPR024774">
    <property type="entry name" value="PH_dom-Mcp5-type"/>
</dbReference>
<feature type="domain" description="Pleckstrin homology" evidence="2">
    <location>
        <begin position="6"/>
        <end position="66"/>
    </location>
</feature>
<evidence type="ECO:0000259" key="2">
    <source>
        <dbReference type="Pfam" id="PF12814"/>
    </source>
</evidence>
<evidence type="ECO:0000313" key="4">
    <source>
        <dbReference type="Proteomes" id="UP000799767"/>
    </source>
</evidence>
<feature type="region of interest" description="Disordered" evidence="1">
    <location>
        <begin position="73"/>
        <end position="96"/>
    </location>
</feature>
<feature type="region of interest" description="Disordered" evidence="1">
    <location>
        <begin position="286"/>
        <end position="321"/>
    </location>
</feature>
<evidence type="ECO:0000313" key="3">
    <source>
        <dbReference type="EMBL" id="KAF2487135.1"/>
    </source>
</evidence>
<dbReference type="GO" id="GO:0015631">
    <property type="term" value="F:tubulin binding"/>
    <property type="evidence" value="ECO:0007669"/>
    <property type="project" value="TreeGrafter"/>
</dbReference>
<sequence>MLTTPPVPIQSVLDVLDQTALPRNPELRSTYSRSIIVLAPTRALKFTAVSAERHALWMTALSFLAQSGRLPSQIPPLPSEIPQAQPHQHSRAPPPIPDMDGLVVKRHRSPSFGRLTVRDSIRLAKGKRPDIPKSGIPSIVAAEQTQQQQQQQDESADFPAVPRLYVGTTRHQRKRSNSAVPRLPTTFNGFRSSSSTAIASYTSSASGGLHPTFNNNSSTFFRANLPSHPSSKSGSRHDSMAGGGPADHHHHHQHPQPNFFEAVGTVRMQAFVDPNVRDGILYVPAPPPGVGGAPDGSQRRRGSSHVSQMSMERRRGGHVFDDPFRSFDFSAGYEIPAR</sequence>
<dbReference type="AlphaFoldDB" id="A0A6A6Q4A4"/>
<dbReference type="OrthoDB" id="2149224at2759"/>
<dbReference type="Proteomes" id="UP000799767">
    <property type="component" value="Unassembled WGS sequence"/>
</dbReference>
<accession>A0A6A6Q4A4</accession>
<feature type="region of interest" description="Disordered" evidence="1">
    <location>
        <begin position="220"/>
        <end position="256"/>
    </location>
</feature>
<dbReference type="GeneID" id="54473191"/>
<dbReference type="InterPro" id="IPR053005">
    <property type="entry name" value="Nuclear_Pos-Cytoskel_Interact"/>
</dbReference>
<keyword evidence="4" id="KW-1185">Reference proteome</keyword>
<gene>
    <name evidence="3" type="ORF">BDY17DRAFT_288408</name>
</gene>